<keyword evidence="5 9" id="KW-0560">Oxidoreductase</keyword>
<comment type="subcellular location">
    <subcellularLocation>
        <location evidence="1">Membrane</location>
        <topology evidence="1">Single-pass membrane protein</topology>
    </subcellularLocation>
</comment>
<dbReference type="GO" id="GO:0020037">
    <property type="term" value="F:heme binding"/>
    <property type="evidence" value="ECO:0007669"/>
    <property type="project" value="InterPro"/>
</dbReference>
<dbReference type="GO" id="GO:0016705">
    <property type="term" value="F:oxidoreductase activity, acting on paired donors, with incorporation or reduction of molecular oxygen"/>
    <property type="evidence" value="ECO:0007669"/>
    <property type="project" value="InterPro"/>
</dbReference>
<proteinExistence type="inferred from homology"/>
<evidence type="ECO:0000313" key="12">
    <source>
        <dbReference type="Proteomes" id="UP000685013"/>
    </source>
</evidence>
<evidence type="ECO:0000256" key="1">
    <source>
        <dbReference type="ARBA" id="ARBA00004167"/>
    </source>
</evidence>
<keyword evidence="6 9" id="KW-0408">Iron</keyword>
<comment type="similarity">
    <text evidence="2 9">Belongs to the cytochrome P450 family.</text>
</comment>
<dbReference type="Proteomes" id="UP000685013">
    <property type="component" value="Chromosome 4"/>
</dbReference>
<dbReference type="InterPro" id="IPR050665">
    <property type="entry name" value="Cytochrome_P450_Monooxygen"/>
</dbReference>
<protein>
    <submittedName>
        <fullName evidence="11">Cytochrome P450 714A1</fullName>
    </submittedName>
</protein>
<dbReference type="InterPro" id="IPR001128">
    <property type="entry name" value="Cyt_P450"/>
</dbReference>
<evidence type="ECO:0000313" key="11">
    <source>
        <dbReference type="EMBL" id="KAG6599934.1"/>
    </source>
</evidence>
<evidence type="ECO:0000256" key="6">
    <source>
        <dbReference type="ARBA" id="ARBA00023004"/>
    </source>
</evidence>
<feature type="transmembrane region" description="Helical" evidence="10">
    <location>
        <begin position="6"/>
        <end position="27"/>
    </location>
</feature>
<keyword evidence="7 9" id="KW-0503">Monooxygenase</keyword>
<sequence length="530" mass="59537">MGGLGSVLFAAVAVAVVAVVVHFYYGVWRRTAEIRRKLRAQGVTGPPPSLLYGNLPEMQEIQLEAAAAAAMASPPHHASVIVAHDYTSTLFPYFVKWRKQYGPLYTYSTGTRQHLYANHVDLVKDLSLTNHLHLGKPSYVTKKLAPILGHSIVRANGPVWALQRKIIAPEFFMDRVRVMAALMTEAAAAMLQKWEERIGEGDGATAEIDVDEALREFSADVISRACFGSSYEKGKRIFSKLRVLQKLLSEGNFLFGYVSLSDRLFQQSKHRTIKKLEKEIESLIWETVQQRQKECSKTSSDKDLLQLIMEAAMNDPTVGANCNESPKKFIVDNCKSIYFAGHESTAVAATWSLMLLALHPEWQDRIRSEFTQACPDGRVNMTTISQLKSASMVVQETLRLYPPAAFVARETFSETRLGNVVIPKGVYLWTLIPTLHREVEIWGENANEFKPERFVNGIAKACKFPQTYVPFGAGPRLCLGKNFALVQLKIIISLIVSKFRFSLSSEYRHSPSYRMIVEPANGMKIIFKRV</sequence>
<gene>
    <name evidence="11" type="primary">CYP714A1</name>
    <name evidence="11" type="ORF">SDJN03_05167</name>
</gene>
<accession>A0AAV6NNT6</accession>
<evidence type="ECO:0000256" key="9">
    <source>
        <dbReference type="RuleBase" id="RU000461"/>
    </source>
</evidence>
<evidence type="ECO:0000256" key="2">
    <source>
        <dbReference type="ARBA" id="ARBA00010617"/>
    </source>
</evidence>
<dbReference type="AlphaFoldDB" id="A0AAV6NNT6"/>
<keyword evidence="8 10" id="KW-0472">Membrane</keyword>
<keyword evidence="12" id="KW-1185">Reference proteome</keyword>
<comment type="caution">
    <text evidence="11">The sequence shown here is derived from an EMBL/GenBank/DDBJ whole genome shotgun (WGS) entry which is preliminary data.</text>
</comment>
<dbReference type="EMBL" id="JAGKQH010000004">
    <property type="protein sequence ID" value="KAG6599934.1"/>
    <property type="molecule type" value="Genomic_DNA"/>
</dbReference>
<dbReference type="PROSITE" id="PS00086">
    <property type="entry name" value="CYTOCHROME_P450"/>
    <property type="match status" value="1"/>
</dbReference>
<dbReference type="PANTHER" id="PTHR24282">
    <property type="entry name" value="CYTOCHROME P450 FAMILY MEMBER"/>
    <property type="match status" value="1"/>
</dbReference>
<feature type="non-terminal residue" evidence="11">
    <location>
        <position position="1"/>
    </location>
</feature>
<dbReference type="PANTHER" id="PTHR24282:SF36">
    <property type="entry name" value="CYTOCHROME P450 714A1-RELATED"/>
    <property type="match status" value="1"/>
</dbReference>
<dbReference type="Pfam" id="PF00067">
    <property type="entry name" value="p450"/>
    <property type="match status" value="1"/>
</dbReference>
<dbReference type="GO" id="GO:0005506">
    <property type="term" value="F:iron ion binding"/>
    <property type="evidence" value="ECO:0007669"/>
    <property type="project" value="InterPro"/>
</dbReference>
<keyword evidence="10" id="KW-0812">Transmembrane</keyword>
<evidence type="ECO:0000256" key="8">
    <source>
        <dbReference type="ARBA" id="ARBA00023136"/>
    </source>
</evidence>
<evidence type="ECO:0000256" key="10">
    <source>
        <dbReference type="SAM" id="Phobius"/>
    </source>
</evidence>
<keyword evidence="4 9" id="KW-0479">Metal-binding</keyword>
<evidence type="ECO:0000256" key="3">
    <source>
        <dbReference type="ARBA" id="ARBA00022617"/>
    </source>
</evidence>
<dbReference type="GO" id="GO:0004497">
    <property type="term" value="F:monooxygenase activity"/>
    <property type="evidence" value="ECO:0007669"/>
    <property type="project" value="UniProtKB-KW"/>
</dbReference>
<evidence type="ECO:0000256" key="7">
    <source>
        <dbReference type="ARBA" id="ARBA00023033"/>
    </source>
</evidence>
<dbReference type="InterPro" id="IPR017972">
    <property type="entry name" value="Cyt_P450_CS"/>
</dbReference>
<name>A0AAV6NNT6_9ROSI</name>
<reference evidence="11 12" key="1">
    <citation type="journal article" date="2021" name="Hortic Res">
        <title>The domestication of Cucurbita argyrosperma as revealed by the genome of its wild relative.</title>
        <authorList>
            <person name="Barrera-Redondo J."/>
            <person name="Sanchez-de la Vega G."/>
            <person name="Aguirre-Liguori J.A."/>
            <person name="Castellanos-Morales G."/>
            <person name="Gutierrez-Guerrero Y.T."/>
            <person name="Aguirre-Dugua X."/>
            <person name="Aguirre-Planter E."/>
            <person name="Tenaillon M.I."/>
            <person name="Lira-Saade R."/>
            <person name="Eguiarte L.E."/>
        </authorList>
    </citation>
    <scope>NUCLEOTIDE SEQUENCE [LARGE SCALE GENOMIC DNA]</scope>
    <source>
        <strain evidence="11">JBR-2021</strain>
    </source>
</reference>
<keyword evidence="10" id="KW-1133">Transmembrane helix</keyword>
<organism evidence="11 12">
    <name type="scientific">Cucurbita argyrosperma subsp. sororia</name>
    <dbReference type="NCBI Taxonomy" id="37648"/>
    <lineage>
        <taxon>Eukaryota</taxon>
        <taxon>Viridiplantae</taxon>
        <taxon>Streptophyta</taxon>
        <taxon>Embryophyta</taxon>
        <taxon>Tracheophyta</taxon>
        <taxon>Spermatophyta</taxon>
        <taxon>Magnoliopsida</taxon>
        <taxon>eudicotyledons</taxon>
        <taxon>Gunneridae</taxon>
        <taxon>Pentapetalae</taxon>
        <taxon>rosids</taxon>
        <taxon>fabids</taxon>
        <taxon>Cucurbitales</taxon>
        <taxon>Cucurbitaceae</taxon>
        <taxon>Cucurbiteae</taxon>
        <taxon>Cucurbita</taxon>
    </lineage>
</organism>
<dbReference type="GO" id="GO:0016020">
    <property type="term" value="C:membrane"/>
    <property type="evidence" value="ECO:0007669"/>
    <property type="project" value="UniProtKB-SubCell"/>
</dbReference>
<evidence type="ECO:0000256" key="5">
    <source>
        <dbReference type="ARBA" id="ARBA00023002"/>
    </source>
</evidence>
<evidence type="ECO:0000256" key="4">
    <source>
        <dbReference type="ARBA" id="ARBA00022723"/>
    </source>
</evidence>
<keyword evidence="3 9" id="KW-0349">Heme</keyword>